<comment type="similarity">
    <text evidence="1">Belongs to the LysR transcriptional regulatory family.</text>
</comment>
<evidence type="ECO:0000259" key="5">
    <source>
        <dbReference type="PROSITE" id="PS50931"/>
    </source>
</evidence>
<dbReference type="Pfam" id="PF03466">
    <property type="entry name" value="LysR_substrate"/>
    <property type="match status" value="1"/>
</dbReference>
<dbReference type="InterPro" id="IPR036388">
    <property type="entry name" value="WH-like_DNA-bd_sf"/>
</dbReference>
<dbReference type="RefSeq" id="WP_286658471.1">
    <property type="nucleotide sequence ID" value="NZ_JASZYV010000001.1"/>
</dbReference>
<evidence type="ECO:0000256" key="2">
    <source>
        <dbReference type="ARBA" id="ARBA00023015"/>
    </source>
</evidence>
<comment type="caution">
    <text evidence="6">The sequence shown here is derived from an EMBL/GenBank/DDBJ whole genome shotgun (WGS) entry which is preliminary data.</text>
</comment>
<accession>A0ABT7N609</accession>
<keyword evidence="7" id="KW-1185">Reference proteome</keyword>
<dbReference type="PANTHER" id="PTHR30126">
    <property type="entry name" value="HTH-TYPE TRANSCRIPTIONAL REGULATOR"/>
    <property type="match status" value="1"/>
</dbReference>
<dbReference type="InterPro" id="IPR005119">
    <property type="entry name" value="LysR_subst-bd"/>
</dbReference>
<dbReference type="EMBL" id="JASZYV010000001">
    <property type="protein sequence ID" value="MDM0043357.1"/>
    <property type="molecule type" value="Genomic_DNA"/>
</dbReference>
<name>A0ABT7N609_9BURK</name>
<sequence length="302" mass="32410">MKHHQLRALVAVAGHGSIRGAARSLSLSQTALTKSLRELELDLQAALLQRSPQGVRLTPVGLELLRHAKLILAEIDEARASVRHMLGQGTPGVNVAVTPAFSVLCLPETVARFRTRYPDAALSIRDSFISQTLPMLRDGTIDVAIAALLTEELGSDLTFESNGRLEVALAGRPGGFEDGPYRLADAAEAAPWLLDGSRGGISEAVRQWLSQHQVSPPSRVIECPSSLAALVLSTNGRAIAPVPRAMLAVPWIAAISRELPIVEPLPTVPFGVVLRKDSRLEAPAAWFVECARLVMREVSLSV</sequence>
<dbReference type="PANTHER" id="PTHR30126:SF97">
    <property type="entry name" value="HTH-TYPE TRANSCRIPTIONAL REGULATOR ABGR"/>
    <property type="match status" value="1"/>
</dbReference>
<proteinExistence type="inferred from homology"/>
<dbReference type="Pfam" id="PF00126">
    <property type="entry name" value="HTH_1"/>
    <property type="match status" value="1"/>
</dbReference>
<dbReference type="PROSITE" id="PS50931">
    <property type="entry name" value="HTH_LYSR"/>
    <property type="match status" value="1"/>
</dbReference>
<keyword evidence="2" id="KW-0805">Transcription regulation</keyword>
<dbReference type="Gene3D" id="3.40.190.10">
    <property type="entry name" value="Periplasmic binding protein-like II"/>
    <property type="match status" value="2"/>
</dbReference>
<organism evidence="6 7">
    <name type="scientific">Variovorax dokdonensis</name>
    <dbReference type="NCBI Taxonomy" id="344883"/>
    <lineage>
        <taxon>Bacteria</taxon>
        <taxon>Pseudomonadati</taxon>
        <taxon>Pseudomonadota</taxon>
        <taxon>Betaproteobacteria</taxon>
        <taxon>Burkholderiales</taxon>
        <taxon>Comamonadaceae</taxon>
        <taxon>Variovorax</taxon>
    </lineage>
</organism>
<dbReference type="Proteomes" id="UP001174908">
    <property type="component" value="Unassembled WGS sequence"/>
</dbReference>
<dbReference type="SUPFAM" id="SSF53850">
    <property type="entry name" value="Periplasmic binding protein-like II"/>
    <property type="match status" value="1"/>
</dbReference>
<dbReference type="InterPro" id="IPR000847">
    <property type="entry name" value="LysR_HTH_N"/>
</dbReference>
<dbReference type="SUPFAM" id="SSF46785">
    <property type="entry name" value="Winged helix' DNA-binding domain"/>
    <property type="match status" value="1"/>
</dbReference>
<keyword evidence="3" id="KW-0238">DNA-binding</keyword>
<evidence type="ECO:0000256" key="4">
    <source>
        <dbReference type="ARBA" id="ARBA00023163"/>
    </source>
</evidence>
<keyword evidence="4" id="KW-0804">Transcription</keyword>
<reference evidence="6" key="1">
    <citation type="submission" date="2023-06" db="EMBL/GenBank/DDBJ databases">
        <authorList>
            <person name="Jiang Y."/>
            <person name="Liu Q."/>
        </authorList>
    </citation>
    <scope>NUCLEOTIDE SEQUENCE</scope>
    <source>
        <strain evidence="6">CGMCC 1.12089</strain>
    </source>
</reference>
<evidence type="ECO:0000256" key="3">
    <source>
        <dbReference type="ARBA" id="ARBA00023125"/>
    </source>
</evidence>
<evidence type="ECO:0000313" key="6">
    <source>
        <dbReference type="EMBL" id="MDM0043357.1"/>
    </source>
</evidence>
<gene>
    <name evidence="6" type="ORF">QTH91_02585</name>
</gene>
<evidence type="ECO:0000256" key="1">
    <source>
        <dbReference type="ARBA" id="ARBA00009437"/>
    </source>
</evidence>
<protein>
    <submittedName>
        <fullName evidence="6">LysR substrate-binding domain-containing protein</fullName>
    </submittedName>
</protein>
<dbReference type="Gene3D" id="1.10.10.10">
    <property type="entry name" value="Winged helix-like DNA-binding domain superfamily/Winged helix DNA-binding domain"/>
    <property type="match status" value="1"/>
</dbReference>
<feature type="domain" description="HTH lysR-type" evidence="5">
    <location>
        <begin position="1"/>
        <end position="58"/>
    </location>
</feature>
<evidence type="ECO:0000313" key="7">
    <source>
        <dbReference type="Proteomes" id="UP001174908"/>
    </source>
</evidence>
<dbReference type="InterPro" id="IPR036390">
    <property type="entry name" value="WH_DNA-bd_sf"/>
</dbReference>